<dbReference type="Proteomes" id="UP000693892">
    <property type="component" value="Unassembled WGS sequence"/>
</dbReference>
<evidence type="ECO:0000313" key="1">
    <source>
        <dbReference type="EMBL" id="CAG7612092.1"/>
    </source>
</evidence>
<organism evidence="1 2">
    <name type="scientific">Leucobacter soli</name>
    <dbReference type="NCBI Taxonomy" id="2812850"/>
    <lineage>
        <taxon>Bacteria</taxon>
        <taxon>Bacillati</taxon>
        <taxon>Actinomycetota</taxon>
        <taxon>Actinomycetes</taxon>
        <taxon>Micrococcales</taxon>
        <taxon>Microbacteriaceae</taxon>
        <taxon>Leucobacter</taxon>
    </lineage>
</organism>
<proteinExistence type="predicted"/>
<dbReference type="RefSeq" id="WP_236022037.1">
    <property type="nucleotide sequence ID" value="NZ_CAJVAP010000015.1"/>
</dbReference>
<keyword evidence="2" id="KW-1185">Reference proteome</keyword>
<dbReference type="AlphaFoldDB" id="A0A916JX33"/>
<sequence>MNPFRLASRVIAGPRLAPVAEPRAAHAVPWRITARSEYGVLEVEHAGGHPLRGVRFALAGEGMLGLSLPRTVHPGERVRVVLRGASAEGALTAPDTMLVLRWFEPDGTELLWPIAL</sequence>
<gene>
    <name evidence="1" type="ORF">LEUCIP111803_01528</name>
</gene>
<evidence type="ECO:0000313" key="2">
    <source>
        <dbReference type="Proteomes" id="UP000693892"/>
    </source>
</evidence>
<name>A0A916JX33_9MICO</name>
<protein>
    <submittedName>
        <fullName evidence="1">Uncharacterized protein</fullName>
    </submittedName>
</protein>
<dbReference type="EMBL" id="CAJVAP010000015">
    <property type="protein sequence ID" value="CAG7612092.1"/>
    <property type="molecule type" value="Genomic_DNA"/>
</dbReference>
<comment type="caution">
    <text evidence="1">The sequence shown here is derived from an EMBL/GenBank/DDBJ whole genome shotgun (WGS) entry which is preliminary data.</text>
</comment>
<reference evidence="1" key="1">
    <citation type="submission" date="2021-06" db="EMBL/GenBank/DDBJ databases">
        <authorList>
            <person name="Criscuolo A."/>
        </authorList>
    </citation>
    <scope>NUCLEOTIDE SEQUENCE</scope>
    <source>
        <strain evidence="1">CIP111803</strain>
    </source>
</reference>
<accession>A0A916JX33</accession>